<feature type="compositionally biased region" description="Basic and acidic residues" evidence="2">
    <location>
        <begin position="250"/>
        <end position="261"/>
    </location>
</feature>
<dbReference type="AlphaFoldDB" id="A0AAN6GPG5"/>
<feature type="compositionally biased region" description="Low complexity" evidence="2">
    <location>
        <begin position="555"/>
        <end position="585"/>
    </location>
</feature>
<accession>A0AAN6GPG5</accession>
<organism evidence="4 5">
    <name type="scientific">Tilletia horrida</name>
    <dbReference type="NCBI Taxonomy" id="155126"/>
    <lineage>
        <taxon>Eukaryota</taxon>
        <taxon>Fungi</taxon>
        <taxon>Dikarya</taxon>
        <taxon>Basidiomycota</taxon>
        <taxon>Ustilaginomycotina</taxon>
        <taxon>Exobasidiomycetes</taxon>
        <taxon>Tilletiales</taxon>
        <taxon>Tilletiaceae</taxon>
        <taxon>Tilletia</taxon>
    </lineage>
</organism>
<feature type="compositionally biased region" description="Acidic residues" evidence="2">
    <location>
        <begin position="266"/>
        <end position="291"/>
    </location>
</feature>
<feature type="compositionally biased region" description="Low complexity" evidence="2">
    <location>
        <begin position="481"/>
        <end position="494"/>
    </location>
</feature>
<evidence type="ECO:0000256" key="3">
    <source>
        <dbReference type="SAM" id="Phobius"/>
    </source>
</evidence>
<feature type="compositionally biased region" description="Low complexity" evidence="2">
    <location>
        <begin position="334"/>
        <end position="346"/>
    </location>
</feature>
<feature type="region of interest" description="Disordered" evidence="2">
    <location>
        <begin position="476"/>
        <end position="516"/>
    </location>
</feature>
<dbReference type="Proteomes" id="UP001176517">
    <property type="component" value="Unassembled WGS sequence"/>
</dbReference>
<feature type="transmembrane region" description="Helical" evidence="3">
    <location>
        <begin position="397"/>
        <end position="417"/>
    </location>
</feature>
<keyword evidence="3" id="KW-1133">Transmembrane helix</keyword>
<feature type="compositionally biased region" description="Pro residues" evidence="2">
    <location>
        <begin position="587"/>
        <end position="605"/>
    </location>
</feature>
<reference evidence="4" key="1">
    <citation type="journal article" date="2023" name="PhytoFront">
        <title>Draft Genome Resources of Seven Strains of Tilletia horrida, Causal Agent of Kernel Smut of Rice.</title>
        <authorList>
            <person name="Khanal S."/>
            <person name="Antony Babu S."/>
            <person name="Zhou X.G."/>
        </authorList>
    </citation>
    <scope>NUCLEOTIDE SEQUENCE</scope>
    <source>
        <strain evidence="4">TX6</strain>
    </source>
</reference>
<feature type="compositionally biased region" description="Gly residues" evidence="2">
    <location>
        <begin position="35"/>
        <end position="44"/>
    </location>
</feature>
<protein>
    <submittedName>
        <fullName evidence="4">Uncharacterized protein</fullName>
    </submittedName>
</protein>
<proteinExistence type="predicted"/>
<keyword evidence="5" id="KW-1185">Reference proteome</keyword>
<evidence type="ECO:0000256" key="1">
    <source>
        <dbReference type="SAM" id="Coils"/>
    </source>
</evidence>
<feature type="region of interest" description="Disordered" evidence="2">
    <location>
        <begin position="547"/>
        <end position="624"/>
    </location>
</feature>
<evidence type="ECO:0000256" key="2">
    <source>
        <dbReference type="SAM" id="MobiDB-lite"/>
    </source>
</evidence>
<sequence>MGPPQGTPTVVPVISTWTSGTSTWTATDHWSTVYGGAGGSGAGPTGAATPAPSGTAWAAGNGSGSSSSSSSASTTKPSRPDHKPNKSRLAAMAIMSARSKAVAAQASAGSTGVSSSPYLGPNDGSWVLPSSGQIFAGGQDVTLSWRSNKKPPDSTTLSLCLLKNEGDLRAVQSGIQNNGACGSSTTPTIVAGAQAGIWTISFTAPNVTSADSFYVLLSRSVNGPAASTGATSTKSAAKASQSAKNKKSKDRKDRDGRKDRSGSGSDDGESDGSSGSEDDEGSYEGNDDDEGYSSGGNSDSYGKEKGWSSLLRERSIADRRSHDGTSDGSGSGSGSNSENPGNPSGSMLSPAFVLAPYGSDTNPAAVQSLASTGSSFGSDGSDSLAVAARPGVSVTAVLIPCLLAAMALVGALALLMYRRGRTRAKEEAERVRAAETNAREKAKAEMREFLRRSPTNATSLGASSLYNSGKSEVHYLGGSLPPSRRSYTPTPSYRSHGHQQQYGFSKHPDFERPSFGHSHAAEYQTRSVPYAHYQQHDSVPIRMGHEHLQSRDSVHSSSGKSFASASSGPSGVNSRPASVRVVVASGPTPPPPVHAPTPPLPPPTPPKDHPSVYQRYQHHHQQQHEGIPLVRSGSAGGAATPPVVTMVNGMAPHSHVPNVAGFQPAANGQVPTVTFTSPTASSPSSSLWARVTNPFNFYAQAAQASLPITQPRSGSPPQPAPLVSTGMLAYAQPQYNPAFPPASAATLIRPIPTASIPMIQPPIPALVSPPLPQQQRLTMTVPTALASETVPMPHGPESIPSVLRNGSLKNLGQPF</sequence>
<dbReference type="EMBL" id="JAPDMZ010000169">
    <property type="protein sequence ID" value="KAK0547160.1"/>
    <property type="molecule type" value="Genomic_DNA"/>
</dbReference>
<keyword evidence="1" id="KW-0175">Coiled coil</keyword>
<gene>
    <name evidence="4" type="ORF">OC846_004969</name>
</gene>
<feature type="region of interest" description="Disordered" evidence="2">
    <location>
        <begin position="29"/>
        <end position="85"/>
    </location>
</feature>
<feature type="compositionally biased region" description="Low complexity" evidence="2">
    <location>
        <begin position="45"/>
        <end position="75"/>
    </location>
</feature>
<name>A0AAN6GPG5_9BASI</name>
<comment type="caution">
    <text evidence="4">The sequence shown here is derived from an EMBL/GenBank/DDBJ whole genome shotgun (WGS) entry which is preliminary data.</text>
</comment>
<keyword evidence="3" id="KW-0472">Membrane</keyword>
<evidence type="ECO:0000313" key="5">
    <source>
        <dbReference type="Proteomes" id="UP001176517"/>
    </source>
</evidence>
<keyword evidence="3" id="KW-0812">Transmembrane</keyword>
<feature type="compositionally biased region" description="Basic and acidic residues" evidence="2">
    <location>
        <begin position="301"/>
        <end position="325"/>
    </location>
</feature>
<feature type="compositionally biased region" description="Low complexity" evidence="2">
    <location>
        <begin position="225"/>
        <end position="243"/>
    </location>
</feature>
<feature type="region of interest" description="Disordered" evidence="2">
    <location>
        <begin position="791"/>
        <end position="815"/>
    </location>
</feature>
<feature type="coiled-coil region" evidence="1">
    <location>
        <begin position="421"/>
        <end position="452"/>
    </location>
</feature>
<feature type="region of interest" description="Disordered" evidence="2">
    <location>
        <begin position="224"/>
        <end position="349"/>
    </location>
</feature>
<evidence type="ECO:0000313" key="4">
    <source>
        <dbReference type="EMBL" id="KAK0547160.1"/>
    </source>
</evidence>